<feature type="transmembrane region" description="Helical" evidence="1">
    <location>
        <begin position="30"/>
        <end position="51"/>
    </location>
</feature>
<organism evidence="2 3">
    <name type="scientific">Apostasia shenzhenica</name>
    <dbReference type="NCBI Taxonomy" id="1088818"/>
    <lineage>
        <taxon>Eukaryota</taxon>
        <taxon>Viridiplantae</taxon>
        <taxon>Streptophyta</taxon>
        <taxon>Embryophyta</taxon>
        <taxon>Tracheophyta</taxon>
        <taxon>Spermatophyta</taxon>
        <taxon>Magnoliopsida</taxon>
        <taxon>Liliopsida</taxon>
        <taxon>Asparagales</taxon>
        <taxon>Orchidaceae</taxon>
        <taxon>Apostasioideae</taxon>
        <taxon>Apostasia</taxon>
    </lineage>
</organism>
<gene>
    <name evidence="2" type="ORF">AXF42_Ash011514</name>
</gene>
<keyword evidence="1" id="KW-1133">Transmembrane helix</keyword>
<dbReference type="EMBL" id="KZ451899">
    <property type="protein sequence ID" value="PKA64912.1"/>
    <property type="molecule type" value="Genomic_DNA"/>
</dbReference>
<accession>A0A2I0BAT3</accession>
<dbReference type="AlphaFoldDB" id="A0A2I0BAT3"/>
<reference evidence="2 3" key="1">
    <citation type="journal article" date="2017" name="Nature">
        <title>The Apostasia genome and the evolution of orchids.</title>
        <authorList>
            <person name="Zhang G.Q."/>
            <person name="Liu K.W."/>
            <person name="Li Z."/>
            <person name="Lohaus R."/>
            <person name="Hsiao Y.Y."/>
            <person name="Niu S.C."/>
            <person name="Wang J.Y."/>
            <person name="Lin Y.C."/>
            <person name="Xu Q."/>
            <person name="Chen L.J."/>
            <person name="Yoshida K."/>
            <person name="Fujiwara S."/>
            <person name="Wang Z.W."/>
            <person name="Zhang Y.Q."/>
            <person name="Mitsuda N."/>
            <person name="Wang M."/>
            <person name="Liu G.H."/>
            <person name="Pecoraro L."/>
            <person name="Huang H.X."/>
            <person name="Xiao X.J."/>
            <person name="Lin M."/>
            <person name="Wu X.Y."/>
            <person name="Wu W.L."/>
            <person name="Chen Y.Y."/>
            <person name="Chang S.B."/>
            <person name="Sakamoto S."/>
            <person name="Ohme-Takagi M."/>
            <person name="Yagi M."/>
            <person name="Zeng S.J."/>
            <person name="Shen C.Y."/>
            <person name="Yeh C.M."/>
            <person name="Luo Y.B."/>
            <person name="Tsai W.C."/>
            <person name="Van de Peer Y."/>
            <person name="Liu Z.J."/>
        </authorList>
    </citation>
    <scope>NUCLEOTIDE SEQUENCE [LARGE SCALE GENOMIC DNA]</scope>
    <source>
        <strain evidence="3">cv. Shenzhen</strain>
        <tissue evidence="2">Stem</tissue>
    </source>
</reference>
<keyword evidence="1" id="KW-0472">Membrane</keyword>
<proteinExistence type="predicted"/>
<evidence type="ECO:0000256" key="1">
    <source>
        <dbReference type="SAM" id="Phobius"/>
    </source>
</evidence>
<protein>
    <submittedName>
        <fullName evidence="2">Uncharacterized protein</fullName>
    </submittedName>
</protein>
<name>A0A2I0BAT3_9ASPA</name>
<sequence length="77" mass="8871">MRENPTLMIYLSLLVGKQGSNNLWSLRKDFFTVLIIINWVTLFSFVISNILSLNPKIRLLQTPTIPRKVKKRSPLSG</sequence>
<dbReference type="Proteomes" id="UP000236161">
    <property type="component" value="Unassembled WGS sequence"/>
</dbReference>
<evidence type="ECO:0000313" key="2">
    <source>
        <dbReference type="EMBL" id="PKA64912.1"/>
    </source>
</evidence>
<evidence type="ECO:0000313" key="3">
    <source>
        <dbReference type="Proteomes" id="UP000236161"/>
    </source>
</evidence>
<keyword evidence="3" id="KW-1185">Reference proteome</keyword>
<keyword evidence="1" id="KW-0812">Transmembrane</keyword>